<organism evidence="3 4">
    <name type="scientific">Sinanodonta woodiana</name>
    <name type="common">Chinese pond mussel</name>
    <name type="synonym">Anodonta woodiana</name>
    <dbReference type="NCBI Taxonomy" id="1069815"/>
    <lineage>
        <taxon>Eukaryota</taxon>
        <taxon>Metazoa</taxon>
        <taxon>Spiralia</taxon>
        <taxon>Lophotrochozoa</taxon>
        <taxon>Mollusca</taxon>
        <taxon>Bivalvia</taxon>
        <taxon>Autobranchia</taxon>
        <taxon>Heteroconchia</taxon>
        <taxon>Palaeoheterodonta</taxon>
        <taxon>Unionida</taxon>
        <taxon>Unionoidea</taxon>
        <taxon>Unionidae</taxon>
        <taxon>Unioninae</taxon>
        <taxon>Sinanodonta</taxon>
    </lineage>
</organism>
<dbReference type="InterPro" id="IPR035976">
    <property type="entry name" value="Sushi/SCR/CCP_sf"/>
</dbReference>
<dbReference type="InterPro" id="IPR000436">
    <property type="entry name" value="Sushi_SCR_CCP_dom"/>
</dbReference>
<dbReference type="SUPFAM" id="SSF57535">
    <property type="entry name" value="Complement control module/SCR domain"/>
    <property type="match status" value="1"/>
</dbReference>
<keyword evidence="1" id="KW-1015">Disulfide bond</keyword>
<evidence type="ECO:0000259" key="2">
    <source>
        <dbReference type="SMART" id="SM00032"/>
    </source>
</evidence>
<sequence>MDRTWSGECVTCQKNTSDPSITCPAPCVPDGARMNGSHPYVIGSVVKFECLRFREDRSSIIKCIQNGEYPTWNGKMINCKDIICDKGDNYDFENGRVTYSSSVATIGTKASF</sequence>
<feature type="non-terminal residue" evidence="3">
    <location>
        <position position="112"/>
    </location>
</feature>
<evidence type="ECO:0000313" key="4">
    <source>
        <dbReference type="Proteomes" id="UP001634394"/>
    </source>
</evidence>
<gene>
    <name evidence="3" type="ORF">ACJMK2_038317</name>
</gene>
<reference evidence="3 4" key="1">
    <citation type="submission" date="2024-11" db="EMBL/GenBank/DDBJ databases">
        <title>Chromosome-level genome assembly of the freshwater bivalve Anodonta woodiana.</title>
        <authorList>
            <person name="Chen X."/>
        </authorList>
    </citation>
    <scope>NUCLEOTIDE SEQUENCE [LARGE SCALE GENOMIC DNA]</scope>
    <source>
        <strain evidence="3">MN2024</strain>
        <tissue evidence="3">Gills</tissue>
    </source>
</reference>
<accession>A0ABD3W9P0</accession>
<dbReference type="Gene3D" id="2.10.70.10">
    <property type="entry name" value="Complement Module, domain 1"/>
    <property type="match status" value="1"/>
</dbReference>
<feature type="domain" description="Sushi" evidence="2">
    <location>
        <begin position="23"/>
        <end position="79"/>
    </location>
</feature>
<proteinExistence type="predicted"/>
<dbReference type="Proteomes" id="UP001634394">
    <property type="component" value="Unassembled WGS sequence"/>
</dbReference>
<keyword evidence="4" id="KW-1185">Reference proteome</keyword>
<evidence type="ECO:0000256" key="1">
    <source>
        <dbReference type="ARBA" id="ARBA00023157"/>
    </source>
</evidence>
<comment type="caution">
    <text evidence="3">The sequence shown here is derived from an EMBL/GenBank/DDBJ whole genome shotgun (WGS) entry which is preliminary data.</text>
</comment>
<name>A0ABD3W9P0_SINWO</name>
<dbReference type="AlphaFoldDB" id="A0ABD3W9P0"/>
<protein>
    <recommendedName>
        <fullName evidence="2">Sushi domain-containing protein</fullName>
    </recommendedName>
</protein>
<dbReference type="EMBL" id="JBJQND010000007">
    <property type="protein sequence ID" value="KAL3870240.1"/>
    <property type="molecule type" value="Genomic_DNA"/>
</dbReference>
<dbReference type="SMART" id="SM00032">
    <property type="entry name" value="CCP"/>
    <property type="match status" value="1"/>
</dbReference>
<evidence type="ECO:0000313" key="3">
    <source>
        <dbReference type="EMBL" id="KAL3870240.1"/>
    </source>
</evidence>